<proteinExistence type="predicted"/>
<dbReference type="GO" id="GO:0016787">
    <property type="term" value="F:hydrolase activity"/>
    <property type="evidence" value="ECO:0007669"/>
    <property type="project" value="UniProtKB-KW"/>
</dbReference>
<evidence type="ECO:0000313" key="4">
    <source>
        <dbReference type="Proteomes" id="UP000235826"/>
    </source>
</evidence>
<dbReference type="PANTHER" id="PTHR37842:SF2">
    <property type="entry name" value="GYLCOSYL HYDROLASE 115 C-TERMINAL DOMAIN-CONTAINING PROTEIN"/>
    <property type="match status" value="1"/>
</dbReference>
<dbReference type="InterPro" id="IPR031924">
    <property type="entry name" value="GH115"/>
</dbReference>
<organism evidence="3 4">
    <name type="scientific">Flavivirga eckloniae</name>
    <dbReference type="NCBI Taxonomy" id="1803846"/>
    <lineage>
        <taxon>Bacteria</taxon>
        <taxon>Pseudomonadati</taxon>
        <taxon>Bacteroidota</taxon>
        <taxon>Flavobacteriia</taxon>
        <taxon>Flavobacteriales</taxon>
        <taxon>Flavobacteriaceae</taxon>
        <taxon>Flavivirga</taxon>
    </lineage>
</organism>
<dbReference type="Proteomes" id="UP000235826">
    <property type="component" value="Chromosome"/>
</dbReference>
<dbReference type="RefSeq" id="WP_102755478.1">
    <property type="nucleotide sequence ID" value="NZ_CP025791.1"/>
</dbReference>
<feature type="chain" id="PRO_5014785135" description="Alpha glucuronidase N-terminal domain-containing protein" evidence="2">
    <location>
        <begin position="22"/>
        <end position="686"/>
    </location>
</feature>
<evidence type="ECO:0000256" key="2">
    <source>
        <dbReference type="SAM" id="SignalP"/>
    </source>
</evidence>
<name>A0A2K9PP24_9FLAO</name>
<evidence type="ECO:0008006" key="5">
    <source>
        <dbReference type="Google" id="ProtNLM"/>
    </source>
</evidence>
<dbReference type="Gene3D" id="3.30.379.10">
    <property type="entry name" value="Chitobiase/beta-hexosaminidase domain 2-like"/>
    <property type="match status" value="1"/>
</dbReference>
<dbReference type="InterPro" id="IPR029018">
    <property type="entry name" value="Hex-like_dom2"/>
</dbReference>
<keyword evidence="1" id="KW-0378">Hydrolase</keyword>
<sequence length="686" mass="80113">MKAKYYLLCIALLFIQSTLLAQHWQEPVRGAWLHDSGIENEGVVLVEDNRVVDIVVSSNTNSAVKQAALFLASDIEKITGKKPEIVSKSNTENPAIHLVTLGEGVIPKEIDTQKLNGKWEAHHIKTIEKDIWLVGSNFRGTAFAAYTLSERIGIDPLYHWTGYEPDKKKVLKVKSIDHIVDEPTFKYRGFFHDDEDTLPTPLDKNGYPQYAGGKVDAVWYERYFETALRLRMNQVAPFVRVLRPYEVQKKASDWGLFYTSHHYDILLSNPLGFHRFGLAKERGIDGDYSWFNNNEGILKYWRGGVEENKDINCIWPVGLRGTADTSYKFPEGTTQEDKNKVFTDAIKDQVKMTKSVLGKGEKPVFHFTLYGEMLTNYQKGNFDFPEDVILVWNDDGDAKMRALPETLGKWKHGIYYHLAYYGHTTKQTHHTVKPHRIEQEFRKVLDAGATEYMLVNVSEMREFVMNARFLAEICWDAKTAFFEPNAADRYVEWWSREYFGDMAANDVVQSYNHYFDILHSHNQIWEGSKNFDKALDRLRFRLKGDHHIRYNDDDKNHLEYLNNRLAKYDDAFLPCKRAVRKMNSQQARFFFENVELGLLFDYHTTKAAGLINEALSKYPDKEALNYANKAMKTLEILEQEILKAERPPFENWYRDTWIRRKDSWTSVHYAYHKLKDYLSTYESRYK</sequence>
<dbReference type="OrthoDB" id="8727830at2"/>
<dbReference type="KEGG" id="fek:C1H87_08965"/>
<dbReference type="InterPro" id="IPR042301">
    <property type="entry name" value="GH115_sf"/>
</dbReference>
<dbReference type="Pfam" id="PF15979">
    <property type="entry name" value="Glyco_hydro_115"/>
    <property type="match status" value="1"/>
</dbReference>
<reference evidence="3 4" key="1">
    <citation type="submission" date="2018-01" db="EMBL/GenBank/DDBJ databases">
        <title>Complete genome sequence of Flavivirga eckloniae ECD14 isolated from seaweed Ecklonia cava.</title>
        <authorList>
            <person name="Lee J.H."/>
            <person name="Baik K.S."/>
            <person name="Seong C.N."/>
        </authorList>
    </citation>
    <scope>NUCLEOTIDE SEQUENCE [LARGE SCALE GENOMIC DNA]</scope>
    <source>
        <strain evidence="3 4">ECD14</strain>
    </source>
</reference>
<keyword evidence="4" id="KW-1185">Reference proteome</keyword>
<accession>A0A2K9PP24</accession>
<dbReference type="EMBL" id="CP025791">
    <property type="protein sequence ID" value="AUP78823.1"/>
    <property type="molecule type" value="Genomic_DNA"/>
</dbReference>
<gene>
    <name evidence="3" type="ORF">C1H87_08965</name>
</gene>
<dbReference type="SUPFAM" id="SSF55545">
    <property type="entry name" value="beta-N-acetylhexosaminidase-like domain"/>
    <property type="match status" value="1"/>
</dbReference>
<feature type="signal peptide" evidence="2">
    <location>
        <begin position="1"/>
        <end position="21"/>
    </location>
</feature>
<dbReference type="GO" id="GO:0005975">
    <property type="term" value="P:carbohydrate metabolic process"/>
    <property type="evidence" value="ECO:0007669"/>
    <property type="project" value="UniProtKB-ARBA"/>
</dbReference>
<keyword evidence="2" id="KW-0732">Signal</keyword>
<dbReference type="AlphaFoldDB" id="A0A2K9PP24"/>
<dbReference type="Gene3D" id="3.20.20.520">
    <property type="entry name" value="Glycosyl hydrolase family 115"/>
    <property type="match status" value="1"/>
</dbReference>
<protein>
    <recommendedName>
        <fullName evidence="5">Alpha glucuronidase N-terminal domain-containing protein</fullName>
    </recommendedName>
</protein>
<evidence type="ECO:0000313" key="3">
    <source>
        <dbReference type="EMBL" id="AUP78823.1"/>
    </source>
</evidence>
<dbReference type="PANTHER" id="PTHR37842">
    <property type="match status" value="1"/>
</dbReference>
<evidence type="ECO:0000256" key="1">
    <source>
        <dbReference type="ARBA" id="ARBA00022801"/>
    </source>
</evidence>